<dbReference type="Pfam" id="PF04750">
    <property type="entry name" value="Far-17a_AIG1"/>
    <property type="match status" value="1"/>
</dbReference>
<dbReference type="PANTHER" id="PTHR10989:SF16">
    <property type="entry name" value="AT02829P-RELATED"/>
    <property type="match status" value="1"/>
</dbReference>
<feature type="transmembrane region" description="Helical" evidence="17">
    <location>
        <begin position="97"/>
        <end position="117"/>
    </location>
</feature>
<comment type="catalytic activity">
    <reaction evidence="10">
        <text>12-octadecanoyloxy-octadecanoate + H2O = 12-hydroxyoctadecanoate + octadecanoate + H(+)</text>
        <dbReference type="Rhea" id="RHEA:52080"/>
        <dbReference type="ChEBI" id="CHEBI:15377"/>
        <dbReference type="ChEBI" id="CHEBI:15378"/>
        <dbReference type="ChEBI" id="CHEBI:25629"/>
        <dbReference type="ChEBI" id="CHEBI:84201"/>
        <dbReference type="ChEBI" id="CHEBI:136330"/>
    </reaction>
    <physiologicalReaction direction="left-to-right" evidence="10">
        <dbReference type="Rhea" id="RHEA:52081"/>
    </physiologicalReaction>
</comment>
<keyword evidence="4 17" id="KW-0812">Transmembrane</keyword>
<keyword evidence="6 17" id="KW-0472">Membrane</keyword>
<evidence type="ECO:0000256" key="16">
    <source>
        <dbReference type="ARBA" id="ARBA00049428"/>
    </source>
</evidence>
<evidence type="ECO:0000256" key="9">
    <source>
        <dbReference type="ARBA" id="ARBA00047863"/>
    </source>
</evidence>
<comment type="catalytic activity">
    <reaction evidence="9">
        <text>9-hexadecanoyloxy-octadecanoate + H2O = 9-hydroxy-octadecanoate + hexadecanoate + H(+)</text>
        <dbReference type="Rhea" id="RHEA:52052"/>
        <dbReference type="ChEBI" id="CHEBI:7896"/>
        <dbReference type="ChEBI" id="CHEBI:15377"/>
        <dbReference type="ChEBI" id="CHEBI:15378"/>
        <dbReference type="ChEBI" id="CHEBI:83670"/>
        <dbReference type="ChEBI" id="CHEBI:136286"/>
    </reaction>
    <physiologicalReaction direction="left-to-right" evidence="9">
        <dbReference type="Rhea" id="RHEA:52053"/>
    </physiologicalReaction>
</comment>
<keyword evidence="5 17" id="KW-1133">Transmembrane helix</keyword>
<dbReference type="AlphaFoldDB" id="A0A8I6SJ92"/>
<evidence type="ECO:0000256" key="15">
    <source>
        <dbReference type="ARBA" id="ARBA00049322"/>
    </source>
</evidence>
<name>A0A8I6SJ92_CIMLE</name>
<dbReference type="OrthoDB" id="1898221at2759"/>
<comment type="catalytic activity">
    <reaction evidence="11">
        <text>12-(9Z-octadecenoyloxy)-octadecanoate + H2O = 12-hydroxyoctadecanoate + (9Z)-octadecenoate + H(+)</text>
        <dbReference type="Rhea" id="RHEA:52060"/>
        <dbReference type="ChEBI" id="CHEBI:15377"/>
        <dbReference type="ChEBI" id="CHEBI:15378"/>
        <dbReference type="ChEBI" id="CHEBI:30823"/>
        <dbReference type="ChEBI" id="CHEBI:84201"/>
        <dbReference type="ChEBI" id="CHEBI:136302"/>
    </reaction>
    <physiologicalReaction direction="left-to-right" evidence="11">
        <dbReference type="Rhea" id="RHEA:52061"/>
    </physiologicalReaction>
</comment>
<comment type="catalytic activity">
    <reaction evidence="7">
        <text>12-hexadecanoyloxy-octadecanoate + H2O = 12-hydroxyoctadecanoate + hexadecanoate + H(+)</text>
        <dbReference type="Rhea" id="RHEA:52056"/>
        <dbReference type="ChEBI" id="CHEBI:7896"/>
        <dbReference type="ChEBI" id="CHEBI:15377"/>
        <dbReference type="ChEBI" id="CHEBI:15378"/>
        <dbReference type="ChEBI" id="CHEBI:83677"/>
        <dbReference type="ChEBI" id="CHEBI:84201"/>
    </reaction>
    <physiologicalReaction direction="left-to-right" evidence="7">
        <dbReference type="Rhea" id="RHEA:52057"/>
    </physiologicalReaction>
</comment>
<evidence type="ECO:0000256" key="2">
    <source>
        <dbReference type="ARBA" id="ARBA00004127"/>
    </source>
</evidence>
<dbReference type="Proteomes" id="UP000494040">
    <property type="component" value="Unassembled WGS sequence"/>
</dbReference>
<evidence type="ECO:0000256" key="1">
    <source>
        <dbReference type="ARBA" id="ARBA00000923"/>
    </source>
</evidence>
<feature type="transmembrane region" description="Helical" evidence="17">
    <location>
        <begin position="161"/>
        <end position="183"/>
    </location>
</feature>
<comment type="catalytic activity">
    <reaction evidence="8">
        <text>13-octadecanoyloxy-octadecanoate + H2O = 13-hydroxy-octadecanoate + octadecanoate + H(+)</text>
        <dbReference type="Rhea" id="RHEA:52084"/>
        <dbReference type="ChEBI" id="CHEBI:15377"/>
        <dbReference type="ChEBI" id="CHEBI:15378"/>
        <dbReference type="ChEBI" id="CHEBI:25629"/>
        <dbReference type="ChEBI" id="CHEBI:136304"/>
        <dbReference type="ChEBI" id="CHEBI:136335"/>
    </reaction>
    <physiologicalReaction direction="left-to-right" evidence="8">
        <dbReference type="Rhea" id="RHEA:52085"/>
    </physiologicalReaction>
</comment>
<comment type="similarity">
    <text evidence="3">Belongs to the AIG1 family.</text>
</comment>
<evidence type="ECO:0000256" key="6">
    <source>
        <dbReference type="ARBA" id="ARBA00023136"/>
    </source>
</evidence>
<feature type="transmembrane region" description="Helical" evidence="17">
    <location>
        <begin position="12"/>
        <end position="37"/>
    </location>
</feature>
<feature type="transmembrane region" description="Helical" evidence="17">
    <location>
        <begin position="203"/>
        <end position="223"/>
    </location>
</feature>
<reference evidence="18" key="1">
    <citation type="submission" date="2022-01" db="UniProtKB">
        <authorList>
            <consortium name="EnsemblMetazoa"/>
        </authorList>
    </citation>
    <scope>IDENTIFICATION</scope>
</reference>
<comment type="catalytic activity">
    <reaction evidence="16">
        <text>12-(9Z-hexadecenoyloxy)-octadecanoate + H2O = 12-hydroxyoctadecanoate + (9Z)-hexadecenoate + H(+)</text>
        <dbReference type="Rhea" id="RHEA:52072"/>
        <dbReference type="ChEBI" id="CHEBI:15377"/>
        <dbReference type="ChEBI" id="CHEBI:15378"/>
        <dbReference type="ChEBI" id="CHEBI:32372"/>
        <dbReference type="ChEBI" id="CHEBI:84201"/>
        <dbReference type="ChEBI" id="CHEBI:136312"/>
    </reaction>
    <physiologicalReaction direction="left-to-right" evidence="16">
        <dbReference type="Rhea" id="RHEA:52073"/>
    </physiologicalReaction>
</comment>
<comment type="catalytic activity">
    <reaction evidence="14">
        <text>13-(9Z-octadecenoyloxy)-octadecanoate + H2O = 13-hydroxy-octadecanoate + (9Z)-octadecenoate + H(+)</text>
        <dbReference type="Rhea" id="RHEA:52064"/>
        <dbReference type="ChEBI" id="CHEBI:15377"/>
        <dbReference type="ChEBI" id="CHEBI:15378"/>
        <dbReference type="ChEBI" id="CHEBI:30823"/>
        <dbReference type="ChEBI" id="CHEBI:136303"/>
        <dbReference type="ChEBI" id="CHEBI:136304"/>
    </reaction>
    <physiologicalReaction direction="left-to-right" evidence="14">
        <dbReference type="Rhea" id="RHEA:52065"/>
    </physiologicalReaction>
</comment>
<comment type="catalytic activity">
    <reaction evidence="1">
        <text>9-(9Z-hexadecenoyloxy)-octadecanoate + H2O = (9Z)-hexadecenoate + 9-hydroxy-octadecanoate + H(+)</text>
        <dbReference type="Rhea" id="RHEA:52068"/>
        <dbReference type="ChEBI" id="CHEBI:15377"/>
        <dbReference type="ChEBI" id="CHEBI:15378"/>
        <dbReference type="ChEBI" id="CHEBI:32372"/>
        <dbReference type="ChEBI" id="CHEBI:136286"/>
        <dbReference type="ChEBI" id="CHEBI:136309"/>
    </reaction>
    <physiologicalReaction direction="left-to-right" evidence="1">
        <dbReference type="Rhea" id="RHEA:52069"/>
    </physiologicalReaction>
</comment>
<sequence>MEVQCERKYQLAYLLFSMLVHTLGLFNFSAVISLRMYYDMANCKQDYFMKFGYSFKYGSLLNATCQLIYNLIALMVDLMTFSSYTQDAPPRWLTVRSFIRSTIALPFGFYTCARFWLFTWLKLKIMGVDCYPNWFRHFLFTVNPFLLICDVFCCKGDAPGSIVALVVINILCSMYFVWLHVIYQFTGVWAVAFIKDFTFPGKLVGYIFIALTVYINFLIGKLLNNILWNEEYVSHIPCLSDYVSAPPRFVYGYPSKDSATFGKYLSGTASMFIDRPNKKKTPK</sequence>
<organism evidence="18 19">
    <name type="scientific">Cimex lectularius</name>
    <name type="common">Bed bug</name>
    <name type="synonym">Acanthia lectularia</name>
    <dbReference type="NCBI Taxonomy" id="79782"/>
    <lineage>
        <taxon>Eukaryota</taxon>
        <taxon>Metazoa</taxon>
        <taxon>Ecdysozoa</taxon>
        <taxon>Arthropoda</taxon>
        <taxon>Hexapoda</taxon>
        <taxon>Insecta</taxon>
        <taxon>Pterygota</taxon>
        <taxon>Neoptera</taxon>
        <taxon>Paraneoptera</taxon>
        <taxon>Hemiptera</taxon>
        <taxon>Heteroptera</taxon>
        <taxon>Panheteroptera</taxon>
        <taxon>Cimicomorpha</taxon>
        <taxon>Cimicidae</taxon>
        <taxon>Cimex</taxon>
    </lineage>
</organism>
<dbReference type="GO" id="GO:0012505">
    <property type="term" value="C:endomembrane system"/>
    <property type="evidence" value="ECO:0007669"/>
    <property type="project" value="UniProtKB-SubCell"/>
</dbReference>
<evidence type="ECO:0000256" key="5">
    <source>
        <dbReference type="ARBA" id="ARBA00022989"/>
    </source>
</evidence>
<dbReference type="KEGG" id="clec:106674317"/>
<protein>
    <submittedName>
        <fullName evidence="18">Uncharacterized protein</fullName>
    </submittedName>
</protein>
<evidence type="ECO:0000256" key="13">
    <source>
        <dbReference type="ARBA" id="ARBA00049221"/>
    </source>
</evidence>
<dbReference type="RefSeq" id="XP_014262446.1">
    <property type="nucleotide sequence ID" value="XM_014406960.2"/>
</dbReference>
<dbReference type="EnsemblMetazoa" id="XM_014406960.2">
    <property type="protein sequence ID" value="XP_014262446.1"/>
    <property type="gene ID" value="LOC106674317"/>
</dbReference>
<comment type="catalytic activity">
    <reaction evidence="15">
        <text>13-(9Z-hexadecenoyloxy)-octadecanoate + H2O = 13-hydroxy-octadecanoate + (9Z)-hexadecenoate + H(+)</text>
        <dbReference type="Rhea" id="RHEA:52076"/>
        <dbReference type="ChEBI" id="CHEBI:15377"/>
        <dbReference type="ChEBI" id="CHEBI:15378"/>
        <dbReference type="ChEBI" id="CHEBI:32372"/>
        <dbReference type="ChEBI" id="CHEBI:136304"/>
        <dbReference type="ChEBI" id="CHEBI:136315"/>
    </reaction>
    <physiologicalReaction direction="left-to-right" evidence="15">
        <dbReference type="Rhea" id="RHEA:52077"/>
    </physiologicalReaction>
</comment>
<evidence type="ECO:0000256" key="14">
    <source>
        <dbReference type="ARBA" id="ARBA00049296"/>
    </source>
</evidence>
<accession>A0A8I6SJ92</accession>
<evidence type="ECO:0000256" key="7">
    <source>
        <dbReference type="ARBA" id="ARBA00047368"/>
    </source>
</evidence>
<evidence type="ECO:0000313" key="18">
    <source>
        <dbReference type="EnsemblMetazoa" id="XP_014262446.1"/>
    </source>
</evidence>
<comment type="subcellular location">
    <subcellularLocation>
        <location evidence="2">Endomembrane system</location>
        <topology evidence="2">Multi-pass membrane protein</topology>
    </subcellularLocation>
</comment>
<evidence type="ECO:0000256" key="10">
    <source>
        <dbReference type="ARBA" id="ARBA00048680"/>
    </source>
</evidence>
<comment type="catalytic activity">
    <reaction evidence="13">
        <text>9-octadecanoyloxy-octadecanoate + H2O = 9-hydroxy-octadecanoate + octadecanoate + H(+)</text>
        <dbReference type="Rhea" id="RHEA:52096"/>
        <dbReference type="ChEBI" id="CHEBI:15377"/>
        <dbReference type="ChEBI" id="CHEBI:15378"/>
        <dbReference type="ChEBI" id="CHEBI:25629"/>
        <dbReference type="ChEBI" id="CHEBI:136286"/>
        <dbReference type="ChEBI" id="CHEBI:136373"/>
    </reaction>
    <physiologicalReaction direction="left-to-right" evidence="13">
        <dbReference type="Rhea" id="RHEA:52097"/>
    </physiologicalReaction>
</comment>
<dbReference type="GeneID" id="106674317"/>
<feature type="transmembrane region" description="Helical" evidence="17">
    <location>
        <begin position="137"/>
        <end position="154"/>
    </location>
</feature>
<evidence type="ECO:0000313" key="19">
    <source>
        <dbReference type="Proteomes" id="UP000494040"/>
    </source>
</evidence>
<evidence type="ECO:0000256" key="3">
    <source>
        <dbReference type="ARBA" id="ARBA00009300"/>
    </source>
</evidence>
<dbReference type="InterPro" id="IPR006838">
    <property type="entry name" value="ADTRP_AIG1"/>
</dbReference>
<dbReference type="PANTHER" id="PTHR10989">
    <property type="entry name" value="ANDROGEN-INDUCED PROTEIN 1-RELATED"/>
    <property type="match status" value="1"/>
</dbReference>
<evidence type="ECO:0000256" key="8">
    <source>
        <dbReference type="ARBA" id="ARBA00047427"/>
    </source>
</evidence>
<feature type="transmembrane region" description="Helical" evidence="17">
    <location>
        <begin position="57"/>
        <end position="76"/>
    </location>
</feature>
<proteinExistence type="inferred from homology"/>
<keyword evidence="19" id="KW-1185">Reference proteome</keyword>
<evidence type="ECO:0000256" key="12">
    <source>
        <dbReference type="ARBA" id="ARBA00048800"/>
    </source>
</evidence>
<dbReference type="GO" id="GO:0016020">
    <property type="term" value="C:membrane"/>
    <property type="evidence" value="ECO:0007669"/>
    <property type="project" value="InterPro"/>
</dbReference>
<evidence type="ECO:0000256" key="11">
    <source>
        <dbReference type="ARBA" id="ARBA00048701"/>
    </source>
</evidence>
<evidence type="ECO:0000256" key="4">
    <source>
        <dbReference type="ARBA" id="ARBA00022692"/>
    </source>
</evidence>
<comment type="catalytic activity">
    <reaction evidence="12">
        <text>9-(9Z-octadecenoyloxy)-octadecanoate + H2O = 9-hydroxy-octadecanoate + (9Z)-octadecenoate + H(+)</text>
        <dbReference type="Rhea" id="RHEA:52048"/>
        <dbReference type="ChEBI" id="CHEBI:15377"/>
        <dbReference type="ChEBI" id="CHEBI:15378"/>
        <dbReference type="ChEBI" id="CHEBI:30823"/>
        <dbReference type="ChEBI" id="CHEBI:136282"/>
        <dbReference type="ChEBI" id="CHEBI:136286"/>
    </reaction>
    <physiologicalReaction direction="left-to-right" evidence="12">
        <dbReference type="Rhea" id="RHEA:52049"/>
    </physiologicalReaction>
</comment>
<evidence type="ECO:0000256" key="17">
    <source>
        <dbReference type="SAM" id="Phobius"/>
    </source>
</evidence>